<keyword evidence="1" id="KW-0479">Metal-binding</keyword>
<dbReference type="SUPFAM" id="SSF57756">
    <property type="entry name" value="Retrovirus zinc finger-like domains"/>
    <property type="match status" value="1"/>
</dbReference>
<dbReference type="AlphaFoldDB" id="A0ABD1INR5"/>
<feature type="region of interest" description="Disordered" evidence="2">
    <location>
        <begin position="100"/>
        <end position="165"/>
    </location>
</feature>
<evidence type="ECO:0000313" key="6">
    <source>
        <dbReference type="Proteomes" id="UP001591681"/>
    </source>
</evidence>
<feature type="domain" description="CCHC-type" evidence="3">
    <location>
        <begin position="406"/>
        <end position="420"/>
    </location>
</feature>
<dbReference type="EMBL" id="JBHFQA010000339">
    <property type="protein sequence ID" value="KAL2076474.1"/>
    <property type="molecule type" value="Genomic_DNA"/>
</dbReference>
<name>A0ABD1INR5_9TELE</name>
<dbReference type="InterPro" id="IPR003309">
    <property type="entry name" value="SCAN_dom"/>
</dbReference>
<dbReference type="PROSITE" id="PS50804">
    <property type="entry name" value="SCAN_BOX"/>
    <property type="match status" value="1"/>
</dbReference>
<evidence type="ECO:0000256" key="2">
    <source>
        <dbReference type="SAM" id="MobiDB-lite"/>
    </source>
</evidence>
<feature type="domain" description="SCAN box" evidence="4">
    <location>
        <begin position="250"/>
        <end position="326"/>
    </location>
</feature>
<dbReference type="Gene3D" id="1.10.4020.10">
    <property type="entry name" value="DNA breaking-rejoining enzymes"/>
    <property type="match status" value="1"/>
</dbReference>
<evidence type="ECO:0000259" key="3">
    <source>
        <dbReference type="PROSITE" id="PS50158"/>
    </source>
</evidence>
<dbReference type="InterPro" id="IPR001878">
    <property type="entry name" value="Znf_CCHC"/>
</dbReference>
<feature type="compositionally biased region" description="Low complexity" evidence="2">
    <location>
        <begin position="144"/>
        <end position="156"/>
    </location>
</feature>
<sequence length="436" mass="49734">MQPQGRQNQPVTRSRTALGVTAAPPVDLEGEDTYSRPQSAPPDDRMCRLEATLSSFIRAQQARDERWEREAQRQDQRWMSMQHQFRQLQILVDTDQLRQTPAEEAVEHHQAPAVEPDVEPEHRDGHVQALSRSASTTPERRRPASASRSASPRTETPWPSTLYPPHYGYSPPKMSPYSEDEDIEHYLTTFERIASANRWPTDSWAVFLVPLLSGKARAAYVAMDIGDSRDYAKLKQAILTKYEIDPEAYRHRFRAMTVQEGETAWELQSRLSDLYSKWMCPSTKTKEQIGDTIILEQFLRMLNPELKVWVMERNPQTSKQAAELAEAFIAARRHRRGYQLGLQEQPNRRPQGAQRETERRPQSKSAGGGREFRPSNIPHTKSSPHTERSPHPKPSQPSMPKPRVICHGCGQPGHIKPECPLAPLVLADCVTPHVMI</sequence>
<proteinExistence type="predicted"/>
<dbReference type="PANTHER" id="PTHR46888:SF1">
    <property type="entry name" value="RIBONUCLEASE H"/>
    <property type="match status" value="1"/>
</dbReference>
<keyword evidence="1" id="KW-0862">Zinc</keyword>
<gene>
    <name evidence="5" type="ORF">ACEWY4_027938</name>
</gene>
<evidence type="ECO:0000313" key="5">
    <source>
        <dbReference type="EMBL" id="KAL2076474.1"/>
    </source>
</evidence>
<keyword evidence="6" id="KW-1185">Reference proteome</keyword>
<accession>A0ABD1INR5</accession>
<reference evidence="5 6" key="1">
    <citation type="submission" date="2024-09" db="EMBL/GenBank/DDBJ databases">
        <title>A chromosome-level genome assembly of Gray's grenadier anchovy, Coilia grayii.</title>
        <authorList>
            <person name="Fu Z."/>
        </authorList>
    </citation>
    <scope>NUCLEOTIDE SEQUENCE [LARGE SCALE GENOMIC DNA]</scope>
    <source>
        <strain evidence="5">G4</strain>
        <tissue evidence="5">Muscle</tissue>
    </source>
</reference>
<dbReference type="Proteomes" id="UP001591681">
    <property type="component" value="Unassembled WGS sequence"/>
</dbReference>
<dbReference type="PROSITE" id="PS50158">
    <property type="entry name" value="ZF_CCHC"/>
    <property type="match status" value="1"/>
</dbReference>
<feature type="region of interest" description="Disordered" evidence="2">
    <location>
        <begin position="337"/>
        <end position="404"/>
    </location>
</feature>
<keyword evidence="1" id="KW-0863">Zinc-finger</keyword>
<dbReference type="SMART" id="SM00431">
    <property type="entry name" value="SCAN"/>
    <property type="match status" value="1"/>
</dbReference>
<dbReference type="CDD" id="cd07936">
    <property type="entry name" value="SCAN"/>
    <property type="match status" value="1"/>
</dbReference>
<dbReference type="Pfam" id="PF02023">
    <property type="entry name" value="SCAN"/>
    <property type="match status" value="1"/>
</dbReference>
<feature type="region of interest" description="Disordered" evidence="2">
    <location>
        <begin position="1"/>
        <end position="45"/>
    </location>
</feature>
<protein>
    <recommendedName>
        <fullName evidence="7">CCHC-type domain-containing protein</fullName>
    </recommendedName>
</protein>
<dbReference type="PANTHER" id="PTHR46888">
    <property type="entry name" value="ZINC KNUCKLE DOMAINCONTAINING PROTEIN-RELATED"/>
    <property type="match status" value="1"/>
</dbReference>
<comment type="caution">
    <text evidence="5">The sequence shown here is derived from an EMBL/GenBank/DDBJ whole genome shotgun (WGS) entry which is preliminary data.</text>
</comment>
<evidence type="ECO:0000259" key="4">
    <source>
        <dbReference type="PROSITE" id="PS50804"/>
    </source>
</evidence>
<evidence type="ECO:0000256" key="1">
    <source>
        <dbReference type="PROSITE-ProRule" id="PRU00047"/>
    </source>
</evidence>
<dbReference type="InterPro" id="IPR036875">
    <property type="entry name" value="Znf_CCHC_sf"/>
</dbReference>
<dbReference type="InterPro" id="IPR038269">
    <property type="entry name" value="SCAN_sf"/>
</dbReference>
<feature type="compositionally biased region" description="Polar residues" evidence="2">
    <location>
        <begin position="1"/>
        <end position="15"/>
    </location>
</feature>
<evidence type="ECO:0008006" key="7">
    <source>
        <dbReference type="Google" id="ProtNLM"/>
    </source>
</evidence>
<organism evidence="5 6">
    <name type="scientific">Coilia grayii</name>
    <name type="common">Gray's grenadier anchovy</name>
    <dbReference type="NCBI Taxonomy" id="363190"/>
    <lineage>
        <taxon>Eukaryota</taxon>
        <taxon>Metazoa</taxon>
        <taxon>Chordata</taxon>
        <taxon>Craniata</taxon>
        <taxon>Vertebrata</taxon>
        <taxon>Euteleostomi</taxon>
        <taxon>Actinopterygii</taxon>
        <taxon>Neopterygii</taxon>
        <taxon>Teleostei</taxon>
        <taxon>Clupei</taxon>
        <taxon>Clupeiformes</taxon>
        <taxon>Clupeoidei</taxon>
        <taxon>Engraulidae</taxon>
        <taxon>Coilinae</taxon>
        <taxon>Coilia</taxon>
    </lineage>
</organism>
<dbReference type="SUPFAM" id="SSF47353">
    <property type="entry name" value="Retrovirus capsid dimerization domain-like"/>
    <property type="match status" value="1"/>
</dbReference>
<dbReference type="GO" id="GO:0008270">
    <property type="term" value="F:zinc ion binding"/>
    <property type="evidence" value="ECO:0007669"/>
    <property type="project" value="UniProtKB-KW"/>
</dbReference>